<dbReference type="GO" id="GO:0004622">
    <property type="term" value="F:phosphatidylcholine lysophospholipase activity"/>
    <property type="evidence" value="ECO:0007669"/>
    <property type="project" value="TreeGrafter"/>
</dbReference>
<name>A0A1Y1L851_PHOPY</name>
<reference evidence="2" key="1">
    <citation type="journal article" date="2016" name="Sci. Rep.">
        <title>Molecular characterization of firefly nuptial gifts: a multi-omics approach sheds light on postcopulatory sexual selection.</title>
        <authorList>
            <person name="Al-Wathiqui N."/>
            <person name="Fallon T.R."/>
            <person name="South A."/>
            <person name="Weng J.K."/>
            <person name="Lewis S.M."/>
        </authorList>
    </citation>
    <scope>NUCLEOTIDE SEQUENCE</scope>
</reference>
<evidence type="ECO:0000256" key="1">
    <source>
        <dbReference type="SAM" id="Phobius"/>
    </source>
</evidence>
<dbReference type="GO" id="GO:0005789">
    <property type="term" value="C:endoplasmic reticulum membrane"/>
    <property type="evidence" value="ECO:0007669"/>
    <property type="project" value="TreeGrafter"/>
</dbReference>
<dbReference type="PANTHER" id="PTHR12277">
    <property type="entry name" value="ALPHA/BETA HYDROLASE DOMAIN-CONTAINING PROTEIN"/>
    <property type="match status" value="1"/>
</dbReference>
<proteinExistence type="predicted"/>
<dbReference type="AlphaFoldDB" id="A0A1Y1L851"/>
<keyword evidence="1" id="KW-0812">Transmembrane</keyword>
<feature type="transmembrane region" description="Helical" evidence="1">
    <location>
        <begin position="74"/>
        <end position="98"/>
    </location>
</feature>
<dbReference type="GO" id="GO:0006660">
    <property type="term" value="P:phosphatidylserine catabolic process"/>
    <property type="evidence" value="ECO:0007669"/>
    <property type="project" value="TreeGrafter"/>
</dbReference>
<accession>A0A1Y1L851</accession>
<dbReference type="EMBL" id="GEZM01062277">
    <property type="protein sequence ID" value="JAV69881.1"/>
    <property type="molecule type" value="Transcribed_RNA"/>
</dbReference>
<dbReference type="PANTHER" id="PTHR12277:SF194">
    <property type="entry name" value="FI04476P"/>
    <property type="match status" value="1"/>
</dbReference>
<dbReference type="EMBL" id="GEZM01062282">
    <property type="protein sequence ID" value="JAV69873.1"/>
    <property type="molecule type" value="Transcribed_RNA"/>
</dbReference>
<dbReference type="GO" id="GO:0052651">
    <property type="term" value="P:monoacylglycerol catabolic process"/>
    <property type="evidence" value="ECO:0007669"/>
    <property type="project" value="TreeGrafter"/>
</dbReference>
<dbReference type="GeneID" id="116181524"/>
<keyword evidence="1" id="KW-1133">Transmembrane helix</keyword>
<dbReference type="OrthoDB" id="10249433at2759"/>
<dbReference type="InterPro" id="IPR029058">
    <property type="entry name" value="AB_hydrolase_fold"/>
</dbReference>
<dbReference type="KEGG" id="ppyr:116181524"/>
<evidence type="ECO:0008006" key="3">
    <source>
        <dbReference type="Google" id="ProtNLM"/>
    </source>
</evidence>
<sequence>MSCFELEFACLIPKSKPEEEISETPLVSYKGTEYKKTVRLNFPSWKPIKSRLRRFWNWLGFVWFHSRSRKCRKVTFFFILTILLLFFMIVGVFVPLIFKCSTAFRQRVIFSPVVATHESFNEVIKLHKSYDSKTFIKPDNFYVTVDSTRNSRVGAWSLTEYGKGNSGSYNGRTSTNNYLLLFHDSYGNRRSYLTDYSRLLHIFNIIVFDYRAYGDSDVDDLNESGLVRDSVEVFKWLRAHVNGSVFLWGDNLGSAIAAHTAAVLSNQSMPACGVLLENPFTTMGEQLAYSWFIAQINWYMPWYKSMFVSPLEESDLVFNTSKYLNEITFPVSFLEWTVHRARDFNINISYYKENNYNSFDPPTVVSYIERYYYYKTDYYINSELENFLWSFIDTGRKYCDTKH</sequence>
<dbReference type="Gene3D" id="3.40.50.1820">
    <property type="entry name" value="alpha/beta hydrolase"/>
    <property type="match status" value="1"/>
</dbReference>
<evidence type="ECO:0000313" key="2">
    <source>
        <dbReference type="EMBL" id="JAV69882.1"/>
    </source>
</evidence>
<dbReference type="EMBL" id="GEZM01062276">
    <property type="protein sequence ID" value="JAV69882.1"/>
    <property type="molecule type" value="Transcribed_RNA"/>
</dbReference>
<protein>
    <recommendedName>
        <fullName evidence="3">AB hydrolase-1 domain-containing protein</fullName>
    </recommendedName>
</protein>
<organism evidence="2">
    <name type="scientific">Photinus pyralis</name>
    <name type="common">Common eastern firefly</name>
    <name type="synonym">Lampyris pyralis</name>
    <dbReference type="NCBI Taxonomy" id="7054"/>
    <lineage>
        <taxon>Eukaryota</taxon>
        <taxon>Metazoa</taxon>
        <taxon>Ecdysozoa</taxon>
        <taxon>Arthropoda</taxon>
        <taxon>Hexapoda</taxon>
        <taxon>Insecta</taxon>
        <taxon>Pterygota</taxon>
        <taxon>Neoptera</taxon>
        <taxon>Endopterygota</taxon>
        <taxon>Coleoptera</taxon>
        <taxon>Polyphaga</taxon>
        <taxon>Elateriformia</taxon>
        <taxon>Elateroidea</taxon>
        <taxon>Lampyridae</taxon>
        <taxon>Lampyrinae</taxon>
        <taxon>Photinus</taxon>
    </lineage>
</organism>
<dbReference type="SUPFAM" id="SSF53474">
    <property type="entry name" value="alpha/beta-Hydrolases"/>
    <property type="match status" value="1"/>
</dbReference>
<dbReference type="EMBL" id="GEZM01062278">
    <property type="protein sequence ID" value="JAV69880.1"/>
    <property type="molecule type" value="Transcribed_RNA"/>
</dbReference>
<dbReference type="GO" id="GO:0047372">
    <property type="term" value="F:monoacylglycerol lipase activity"/>
    <property type="evidence" value="ECO:0007669"/>
    <property type="project" value="TreeGrafter"/>
</dbReference>
<dbReference type="EMBL" id="GEZM01062274">
    <property type="protein sequence ID" value="JAV69885.1"/>
    <property type="molecule type" value="Transcribed_RNA"/>
</dbReference>
<keyword evidence="1" id="KW-0472">Membrane</keyword>
<dbReference type="RefSeq" id="XP_031357777.1">
    <property type="nucleotide sequence ID" value="XM_031501917.1"/>
</dbReference>